<comment type="caution">
    <text evidence="1">The sequence shown here is derived from an EMBL/GenBank/DDBJ whole genome shotgun (WGS) entry which is preliminary data.</text>
</comment>
<evidence type="ECO:0000313" key="1">
    <source>
        <dbReference type="EMBL" id="CAG8453847.1"/>
    </source>
</evidence>
<reference evidence="1" key="1">
    <citation type="submission" date="2021-06" db="EMBL/GenBank/DDBJ databases">
        <authorList>
            <person name="Kallberg Y."/>
            <person name="Tangrot J."/>
            <person name="Rosling A."/>
        </authorList>
    </citation>
    <scope>NUCLEOTIDE SEQUENCE</scope>
    <source>
        <strain evidence="1">FL966</strain>
    </source>
</reference>
<protein>
    <submittedName>
        <fullName evidence="1">5974_t:CDS:1</fullName>
    </submittedName>
</protein>
<proteinExistence type="predicted"/>
<accession>A0A9N8YUQ4</accession>
<evidence type="ECO:0000313" key="2">
    <source>
        <dbReference type="Proteomes" id="UP000789759"/>
    </source>
</evidence>
<gene>
    <name evidence="1" type="ORF">CPELLU_LOCUS286</name>
</gene>
<dbReference type="EMBL" id="CAJVQA010000067">
    <property type="protein sequence ID" value="CAG8453847.1"/>
    <property type="molecule type" value="Genomic_DNA"/>
</dbReference>
<dbReference type="Proteomes" id="UP000789759">
    <property type="component" value="Unassembled WGS sequence"/>
</dbReference>
<organism evidence="1 2">
    <name type="scientific">Cetraspora pellucida</name>
    <dbReference type="NCBI Taxonomy" id="1433469"/>
    <lineage>
        <taxon>Eukaryota</taxon>
        <taxon>Fungi</taxon>
        <taxon>Fungi incertae sedis</taxon>
        <taxon>Mucoromycota</taxon>
        <taxon>Glomeromycotina</taxon>
        <taxon>Glomeromycetes</taxon>
        <taxon>Diversisporales</taxon>
        <taxon>Gigasporaceae</taxon>
        <taxon>Cetraspora</taxon>
    </lineage>
</organism>
<sequence>MPENLNDMFSDRYTGNTHLRNWININVIYEIWFWYTQMKWGNPIPAPALESVTKYRLKKAIKALNHGGKGVDIVILNWLTAYTNFPVNFQDAIKDFKNGVIDSYNEFEKKHIFRRLQLNQQALLDSLWSQALQLNQQITPLDS</sequence>
<dbReference type="AlphaFoldDB" id="A0A9N8YUQ4"/>
<name>A0A9N8YUQ4_9GLOM</name>
<dbReference type="OrthoDB" id="2422626at2759"/>
<keyword evidence="2" id="KW-1185">Reference proteome</keyword>